<dbReference type="Proteomes" id="UP000299102">
    <property type="component" value="Unassembled WGS sequence"/>
</dbReference>
<comment type="caution">
    <text evidence="1">The sequence shown here is derived from an EMBL/GenBank/DDBJ whole genome shotgun (WGS) entry which is preliminary data.</text>
</comment>
<protein>
    <submittedName>
        <fullName evidence="1">Uncharacterized protein</fullName>
    </submittedName>
</protein>
<proteinExistence type="predicted"/>
<reference evidence="1 2" key="1">
    <citation type="journal article" date="2019" name="Commun. Biol.">
        <title>The bagworm genome reveals a unique fibroin gene that provides high tensile strength.</title>
        <authorList>
            <person name="Kono N."/>
            <person name="Nakamura H."/>
            <person name="Ohtoshi R."/>
            <person name="Tomita M."/>
            <person name="Numata K."/>
            <person name="Arakawa K."/>
        </authorList>
    </citation>
    <scope>NUCLEOTIDE SEQUENCE [LARGE SCALE GENOMIC DNA]</scope>
</reference>
<feature type="non-terminal residue" evidence="1">
    <location>
        <position position="78"/>
    </location>
</feature>
<dbReference type="EMBL" id="BGZK01010683">
    <property type="protein sequence ID" value="GBP03622.1"/>
    <property type="molecule type" value="Genomic_DNA"/>
</dbReference>
<evidence type="ECO:0000313" key="2">
    <source>
        <dbReference type="Proteomes" id="UP000299102"/>
    </source>
</evidence>
<dbReference type="AlphaFoldDB" id="A0A4C1SNE6"/>
<keyword evidence="2" id="KW-1185">Reference proteome</keyword>
<organism evidence="1 2">
    <name type="scientific">Eumeta variegata</name>
    <name type="common">Bagworm moth</name>
    <name type="synonym">Eumeta japonica</name>
    <dbReference type="NCBI Taxonomy" id="151549"/>
    <lineage>
        <taxon>Eukaryota</taxon>
        <taxon>Metazoa</taxon>
        <taxon>Ecdysozoa</taxon>
        <taxon>Arthropoda</taxon>
        <taxon>Hexapoda</taxon>
        <taxon>Insecta</taxon>
        <taxon>Pterygota</taxon>
        <taxon>Neoptera</taxon>
        <taxon>Endopterygota</taxon>
        <taxon>Lepidoptera</taxon>
        <taxon>Glossata</taxon>
        <taxon>Ditrysia</taxon>
        <taxon>Tineoidea</taxon>
        <taxon>Psychidae</taxon>
        <taxon>Oiketicinae</taxon>
        <taxon>Eumeta</taxon>
    </lineage>
</organism>
<accession>A0A4C1SNE6</accession>
<name>A0A4C1SNE6_EUMVA</name>
<sequence>MQIQYGVGRARTNRMRLARPAAAGAGGSYAHRRRSSNAIPNAADAVGAYTTRSMTNLHNYKFNNLATFIYTFECHPTE</sequence>
<evidence type="ECO:0000313" key="1">
    <source>
        <dbReference type="EMBL" id="GBP03622.1"/>
    </source>
</evidence>
<gene>
    <name evidence="1" type="ORF">EVAR_74023_1</name>
</gene>